<name>A0A1B0A0V2_GLOPL</name>
<dbReference type="AlphaFoldDB" id="A0A1B0A0V2"/>
<accession>A0A1B0A0V2</accession>
<sequence>MNVKIAKPLLIENEFIIKFVMVQLRPCDNMLMYTRNCKCQCASNLIILSDKKMKCQHTVIGFFGGTIMSILSQAAFNRLTSSTSFGLNGIYTLSSPSESSWSEESMALTATNQR</sequence>
<dbReference type="EnsemblMetazoa" id="GPAI031009-RA">
    <property type="protein sequence ID" value="GPAI031009-PA"/>
    <property type="gene ID" value="GPAI031009"/>
</dbReference>
<feature type="region of interest" description="Disordered" evidence="1">
    <location>
        <begin position="93"/>
        <end position="114"/>
    </location>
</feature>
<protein>
    <submittedName>
        <fullName evidence="2">Uncharacterized protein</fullName>
    </submittedName>
</protein>
<proteinExistence type="predicted"/>
<evidence type="ECO:0000256" key="1">
    <source>
        <dbReference type="SAM" id="MobiDB-lite"/>
    </source>
</evidence>
<dbReference type="VEuPathDB" id="VectorBase:GPAI031009"/>
<reference evidence="2" key="2">
    <citation type="submission" date="2020-05" db="UniProtKB">
        <authorList>
            <consortium name="EnsemblMetazoa"/>
        </authorList>
    </citation>
    <scope>IDENTIFICATION</scope>
    <source>
        <strain evidence="2">IAEA</strain>
    </source>
</reference>
<organism evidence="2 3">
    <name type="scientific">Glossina pallidipes</name>
    <name type="common">Tsetse fly</name>
    <dbReference type="NCBI Taxonomy" id="7398"/>
    <lineage>
        <taxon>Eukaryota</taxon>
        <taxon>Metazoa</taxon>
        <taxon>Ecdysozoa</taxon>
        <taxon>Arthropoda</taxon>
        <taxon>Hexapoda</taxon>
        <taxon>Insecta</taxon>
        <taxon>Pterygota</taxon>
        <taxon>Neoptera</taxon>
        <taxon>Endopterygota</taxon>
        <taxon>Diptera</taxon>
        <taxon>Brachycera</taxon>
        <taxon>Muscomorpha</taxon>
        <taxon>Hippoboscoidea</taxon>
        <taxon>Glossinidae</taxon>
        <taxon>Glossina</taxon>
    </lineage>
</organism>
<dbReference type="Proteomes" id="UP000092445">
    <property type="component" value="Unassembled WGS sequence"/>
</dbReference>
<feature type="compositionally biased region" description="Low complexity" evidence="1">
    <location>
        <begin position="94"/>
        <end position="105"/>
    </location>
</feature>
<keyword evidence="3" id="KW-1185">Reference proteome</keyword>
<evidence type="ECO:0000313" key="2">
    <source>
        <dbReference type="EnsemblMetazoa" id="GPAI031009-PA"/>
    </source>
</evidence>
<reference evidence="3" key="1">
    <citation type="submission" date="2014-03" db="EMBL/GenBank/DDBJ databases">
        <authorList>
            <person name="Aksoy S."/>
            <person name="Warren W."/>
            <person name="Wilson R.K."/>
        </authorList>
    </citation>
    <scope>NUCLEOTIDE SEQUENCE [LARGE SCALE GENOMIC DNA]</scope>
    <source>
        <strain evidence="3">IAEA</strain>
    </source>
</reference>
<evidence type="ECO:0000313" key="3">
    <source>
        <dbReference type="Proteomes" id="UP000092445"/>
    </source>
</evidence>